<evidence type="ECO:0000313" key="3">
    <source>
        <dbReference type="Proteomes" id="UP000734854"/>
    </source>
</evidence>
<keyword evidence="3" id="KW-1185">Reference proteome</keyword>
<feature type="region of interest" description="Disordered" evidence="1">
    <location>
        <begin position="1"/>
        <end position="20"/>
    </location>
</feature>
<evidence type="ECO:0000313" key="2">
    <source>
        <dbReference type="EMBL" id="KAG6466855.1"/>
    </source>
</evidence>
<dbReference type="EMBL" id="JACMSC010000110">
    <property type="protein sequence ID" value="KAG6466855.1"/>
    <property type="molecule type" value="Genomic_DNA"/>
</dbReference>
<gene>
    <name evidence="2" type="ORF">ZIOFF_075339</name>
</gene>
<proteinExistence type="predicted"/>
<sequence length="290" mass="32453">MTTTHLSPSTSSDAAQDPLPALAPSSLRCFEDESETVDVADRGMIVSDWASDNFFIGQRRCPSDSAKFSKTRHMDEGGLRVTGIDSDSDSDEQIVTMFGEQMVAEMGMDFDDGIGQYELYDEFDAPLRWHSIQLGNDRRDVNEGFEWEEINSQDEERDSIDVMVLGHDARSDESRMLTVTEVEDEAVVRNVDRQILLAMNDLGRSPLDPDEVGAYFEDQDGLAYASDYEPYKVLFGQLFEQNSNSKGSPPMAKSVVENLPSMVLRKEDITEIDVVCVVCKDGIQIQQFAL</sequence>
<organism evidence="2 3">
    <name type="scientific">Zingiber officinale</name>
    <name type="common">Ginger</name>
    <name type="synonym">Amomum zingiber</name>
    <dbReference type="NCBI Taxonomy" id="94328"/>
    <lineage>
        <taxon>Eukaryota</taxon>
        <taxon>Viridiplantae</taxon>
        <taxon>Streptophyta</taxon>
        <taxon>Embryophyta</taxon>
        <taxon>Tracheophyta</taxon>
        <taxon>Spermatophyta</taxon>
        <taxon>Magnoliopsida</taxon>
        <taxon>Liliopsida</taxon>
        <taxon>Zingiberales</taxon>
        <taxon>Zingiberaceae</taxon>
        <taxon>Zingiber</taxon>
    </lineage>
</organism>
<reference evidence="2 3" key="1">
    <citation type="submission" date="2020-08" db="EMBL/GenBank/DDBJ databases">
        <title>Plant Genome Project.</title>
        <authorList>
            <person name="Zhang R.-G."/>
        </authorList>
    </citation>
    <scope>NUCLEOTIDE SEQUENCE [LARGE SCALE GENOMIC DNA]</scope>
    <source>
        <tissue evidence="2">Rhizome</tissue>
    </source>
</reference>
<dbReference type="AlphaFoldDB" id="A0A8J5CQA6"/>
<evidence type="ECO:0000256" key="1">
    <source>
        <dbReference type="SAM" id="MobiDB-lite"/>
    </source>
</evidence>
<comment type="caution">
    <text evidence="2">The sequence shown here is derived from an EMBL/GenBank/DDBJ whole genome shotgun (WGS) entry which is preliminary data.</text>
</comment>
<name>A0A8J5CQA6_ZINOF</name>
<accession>A0A8J5CQA6</accession>
<feature type="compositionally biased region" description="Polar residues" evidence="1">
    <location>
        <begin position="1"/>
        <end position="11"/>
    </location>
</feature>
<dbReference type="Proteomes" id="UP000734854">
    <property type="component" value="Unassembled WGS sequence"/>
</dbReference>
<protein>
    <submittedName>
        <fullName evidence="2">Uncharacterized protein</fullName>
    </submittedName>
</protein>